<comment type="caution">
    <text evidence="1">The sequence shown here is derived from an EMBL/GenBank/DDBJ whole genome shotgun (WGS) entry which is preliminary data.</text>
</comment>
<keyword evidence="2" id="KW-1185">Reference proteome</keyword>
<protein>
    <submittedName>
        <fullName evidence="1">Uncharacterized protein</fullName>
    </submittedName>
</protein>
<evidence type="ECO:0000313" key="2">
    <source>
        <dbReference type="Proteomes" id="UP000237798"/>
    </source>
</evidence>
<dbReference type="Proteomes" id="UP000237798">
    <property type="component" value="Unassembled WGS sequence"/>
</dbReference>
<proteinExistence type="predicted"/>
<reference evidence="1 2" key="1">
    <citation type="submission" date="2018-03" db="EMBL/GenBank/DDBJ databases">
        <title>Genome sequence of Clostridium luticellarii DSM 29923.</title>
        <authorList>
            <person name="Poehlein A."/>
            <person name="Daniel R."/>
        </authorList>
    </citation>
    <scope>NUCLEOTIDE SEQUENCE [LARGE SCALE GENOMIC DNA]</scope>
    <source>
        <strain evidence="1 2">DSM 29923</strain>
    </source>
</reference>
<dbReference type="RefSeq" id="WP_158255909.1">
    <property type="nucleotide sequence ID" value="NZ_PVXP01000017.1"/>
</dbReference>
<dbReference type="EMBL" id="PVXP01000017">
    <property type="protein sequence ID" value="PRR85443.1"/>
    <property type="molecule type" value="Genomic_DNA"/>
</dbReference>
<sequence>MIEIPGRIKIANLLARIEKLEGSSAYIKRKNMSGRGFLGISVNDSRGRF</sequence>
<organism evidence="1 2">
    <name type="scientific">Clostridium luticellarii</name>
    <dbReference type="NCBI Taxonomy" id="1691940"/>
    <lineage>
        <taxon>Bacteria</taxon>
        <taxon>Bacillati</taxon>
        <taxon>Bacillota</taxon>
        <taxon>Clostridia</taxon>
        <taxon>Eubacteriales</taxon>
        <taxon>Clostridiaceae</taxon>
        <taxon>Clostridium</taxon>
    </lineage>
</organism>
<gene>
    <name evidence="1" type="ORF">CLLU_16240</name>
</gene>
<accession>A0A2T0BNK8</accession>
<dbReference type="AlphaFoldDB" id="A0A2T0BNK8"/>
<name>A0A2T0BNK8_9CLOT</name>
<evidence type="ECO:0000313" key="1">
    <source>
        <dbReference type="EMBL" id="PRR85443.1"/>
    </source>
</evidence>